<organism evidence="1">
    <name type="scientific">Babesia bovis</name>
    <dbReference type="NCBI Taxonomy" id="5865"/>
    <lineage>
        <taxon>Eukaryota</taxon>
        <taxon>Sar</taxon>
        <taxon>Alveolata</taxon>
        <taxon>Apicomplexa</taxon>
        <taxon>Aconoidasida</taxon>
        <taxon>Piroplasmida</taxon>
        <taxon>Babesiidae</taxon>
        <taxon>Babesia</taxon>
    </lineage>
</organism>
<evidence type="ECO:0000313" key="1">
    <source>
        <dbReference type="EMBL" id="AAN64580.1"/>
    </source>
</evidence>
<protein>
    <submittedName>
        <fullName evidence="1">Uncharacterized protein</fullName>
    </submittedName>
</protein>
<dbReference type="VEuPathDB" id="PiroplasmaDB:BBOV_IV008080"/>
<dbReference type="EMBL" id="AY170919">
    <property type="protein sequence ID" value="AAN64580.1"/>
    <property type="molecule type" value="Genomic_DNA"/>
</dbReference>
<name>Q8IS03_BABBO</name>
<sequence length="564" mass="64495">MAKRNYFTLSDFFCQKGLDVSKVKKDRQIKKVETAKTSNEGVFAFGKRRCHSFSITNDVYDNIKSPLLSDDFEQTNAHCNRLNKEIFCLNDCPCDDVDYVKQLEPFSNIKTIAIVGNLAFSSRQHLTKIFTNSGIKVVAKHTTANCMLLGWWTDVSTLSHKVGENVIIILEEDFMKLISHKLMGQCRHIKYHDGLSLSYPNICEGGQLLKDQLRPTRISQILGHQDVFESLYNFLSSLKRDDADQTADGNTMKKKTCVVLYPPGCGIRNGIELICRAMGFYCCYADNPTNVENLVAQKELQYVYVYHRETLDATSLEQIIEINKPVIIMIEDVNTNFMVFMRDQQTDLITSRGTVSVNVPSWITNSAVCITVPPTPDLASHMLIRSILQGIYKETNIDDAEVEAVAKRGTTINGYIDLEKVINFLQFYVVIDKPSRETLYEKNHASYTDISNSFAIRSYERSLQVVEHAYQINSHTKIDWDVYGDVEVRNVTTEQNCPADYINLCETTSISPMNVAMERLLKNEKYMEKLYRKDHIDLIRMRRKLNALVYGPCECYSLINISMV</sequence>
<dbReference type="AlphaFoldDB" id="Q8IS03"/>
<reference evidence="1" key="1">
    <citation type="submission" date="2002-08" db="EMBL/GenBank/DDBJ databases">
        <authorList>
            <person name="Silins G."/>
            <person name="Blakeley R."/>
            <person name="Riddles P."/>
        </authorList>
    </citation>
    <scope>NUCLEOTIDE SEQUENCE</scope>
</reference>
<dbReference type="InterPro" id="IPR027417">
    <property type="entry name" value="P-loop_NTPase"/>
</dbReference>
<accession>Q8IS03</accession>
<dbReference type="SUPFAM" id="SSF52540">
    <property type="entry name" value="P-loop containing nucleoside triphosphate hydrolases"/>
    <property type="match status" value="1"/>
</dbReference>
<proteinExistence type="predicted"/>